<evidence type="ECO:0000313" key="2">
    <source>
        <dbReference type="Proteomes" id="UP000517694"/>
    </source>
</evidence>
<reference evidence="1 2" key="1">
    <citation type="submission" date="2020-08" db="EMBL/GenBank/DDBJ databases">
        <title>Whole-Genome Sequence of French Clinical Streptomyces mexicanus Strain Q0842.</title>
        <authorList>
            <person name="Boxberger M."/>
            <person name="La Scola B."/>
        </authorList>
    </citation>
    <scope>NUCLEOTIDE SEQUENCE [LARGE SCALE GENOMIC DNA]</scope>
    <source>
        <strain evidence="1 2">Marseille-Q0842</strain>
    </source>
</reference>
<name>A0A7X1I6S6_9ACTN</name>
<evidence type="ECO:0000313" key="1">
    <source>
        <dbReference type="EMBL" id="MBC2869835.1"/>
    </source>
</evidence>
<dbReference type="RefSeq" id="WP_159665626.1">
    <property type="nucleotide sequence ID" value="NZ_JACMHY010000022.1"/>
</dbReference>
<sequence>MNVPSKLTALAARILGKTWAYESTEELAAALDRQVEQLRDETMPEHLAGAASLTSAPAYQPGLIDLRGDIYDAAVYLDALTTSATALGDADLVEALREAGEAAHELVALLAAAAHATIPAPSVPASRIA</sequence>
<proteinExistence type="predicted"/>
<protein>
    <submittedName>
        <fullName evidence="1">Uncharacterized protein</fullName>
    </submittedName>
</protein>
<accession>A0A7X1I6S6</accession>
<organism evidence="1 2">
    <name type="scientific">Streptomyces mexicanus</name>
    <dbReference type="NCBI Taxonomy" id="178566"/>
    <lineage>
        <taxon>Bacteria</taxon>
        <taxon>Bacillati</taxon>
        <taxon>Actinomycetota</taxon>
        <taxon>Actinomycetes</taxon>
        <taxon>Kitasatosporales</taxon>
        <taxon>Streptomycetaceae</taxon>
        <taxon>Streptomyces</taxon>
    </lineage>
</organism>
<dbReference type="EMBL" id="JACMHY010000022">
    <property type="protein sequence ID" value="MBC2869835.1"/>
    <property type="molecule type" value="Genomic_DNA"/>
</dbReference>
<dbReference type="OrthoDB" id="4329240at2"/>
<gene>
    <name evidence="1" type="ORF">H1R13_34250</name>
</gene>
<dbReference type="Proteomes" id="UP000517694">
    <property type="component" value="Unassembled WGS sequence"/>
</dbReference>
<keyword evidence="2" id="KW-1185">Reference proteome</keyword>
<dbReference type="AlphaFoldDB" id="A0A7X1I6S6"/>
<comment type="caution">
    <text evidence="1">The sequence shown here is derived from an EMBL/GenBank/DDBJ whole genome shotgun (WGS) entry which is preliminary data.</text>
</comment>